<feature type="chain" id="PRO_5039238553" evidence="1">
    <location>
        <begin position="22"/>
        <end position="396"/>
    </location>
</feature>
<accession>A0A7T7M9K5</accession>
<organism evidence="2 3">
    <name type="scientific">Actinomyces weissii</name>
    <dbReference type="NCBI Taxonomy" id="675090"/>
    <lineage>
        <taxon>Bacteria</taxon>
        <taxon>Bacillati</taxon>
        <taxon>Actinomycetota</taxon>
        <taxon>Actinomycetes</taxon>
        <taxon>Actinomycetales</taxon>
        <taxon>Actinomycetaceae</taxon>
        <taxon>Actinomyces</taxon>
    </lineage>
</organism>
<dbReference type="KEGG" id="awe:JG540_00515"/>
<evidence type="ECO:0000313" key="2">
    <source>
        <dbReference type="EMBL" id="QQM67434.1"/>
    </source>
</evidence>
<dbReference type="RefSeq" id="WP_200276027.1">
    <property type="nucleotide sequence ID" value="NZ_CP066802.1"/>
</dbReference>
<dbReference type="AlphaFoldDB" id="A0A7T7M9K5"/>
<sequence length="396" mass="42392">MRLRQRSHAIAAVCAALTLLAGCHLPATSTHLRSKVSPDEAVLQVVEKNATGEPDFLKPLEREQDGWDRSVEHLGDIRSHASPQGPVMVVSHYGLDEYPPGFEVAALTPDGAVRWSQELRSRISFNDFHGMRSELSPDGRFLGLTAASHDLHPLDQAVVAYAVLETETGAVVRTGTEAGVLLGMSLTNTDMVIQTSGTDFPAGLDWSENPHALTGPSTLTRLPLADRQAAAQVQHTDLWLVAADGESLFLSDTPLRDLDDREFRHSIATVSLMDTSGTVTGTVTGVKLVSPDGVLHRCEPQSAGETEDTQTCELYAPGTGARTPTTGLFAQYQVGATQNLIQLYQQVVETTPDGEKTKYVLASWSIGAATPSTDPQIECSGIIGLSCRTTTIPQAG</sequence>
<gene>
    <name evidence="2" type="ORF">JG540_00515</name>
</gene>
<dbReference type="Proteomes" id="UP000595895">
    <property type="component" value="Chromosome"/>
</dbReference>
<name>A0A7T7M9K5_9ACTO</name>
<dbReference type="EMBL" id="CP066802">
    <property type="protein sequence ID" value="QQM67434.1"/>
    <property type="molecule type" value="Genomic_DNA"/>
</dbReference>
<feature type="signal peptide" evidence="1">
    <location>
        <begin position="1"/>
        <end position="21"/>
    </location>
</feature>
<keyword evidence="1" id="KW-0732">Signal</keyword>
<proteinExistence type="predicted"/>
<evidence type="ECO:0000256" key="1">
    <source>
        <dbReference type="SAM" id="SignalP"/>
    </source>
</evidence>
<reference evidence="2 3" key="1">
    <citation type="submission" date="2020-12" db="EMBL/GenBank/DDBJ databases">
        <authorList>
            <person name="Zhou J."/>
        </authorList>
    </citation>
    <scope>NUCLEOTIDE SEQUENCE [LARGE SCALE GENOMIC DNA]</scope>
    <source>
        <strain evidence="2 3">CCUG 61299</strain>
    </source>
</reference>
<protein>
    <submittedName>
        <fullName evidence="2">Uncharacterized protein</fullName>
    </submittedName>
</protein>
<evidence type="ECO:0000313" key="3">
    <source>
        <dbReference type="Proteomes" id="UP000595895"/>
    </source>
</evidence>
<dbReference type="PROSITE" id="PS51257">
    <property type="entry name" value="PROKAR_LIPOPROTEIN"/>
    <property type="match status" value="1"/>
</dbReference>
<keyword evidence="3" id="KW-1185">Reference proteome</keyword>